<dbReference type="STRING" id="84698.SAMN04488528_100710"/>
<evidence type="ECO:0000256" key="13">
    <source>
        <dbReference type="RuleBase" id="RU000584"/>
    </source>
</evidence>
<dbReference type="Proteomes" id="UP000198619">
    <property type="component" value="Unassembled WGS sequence"/>
</dbReference>
<dbReference type="RefSeq" id="WP_177199322.1">
    <property type="nucleotide sequence ID" value="NZ_FOKI01000007.1"/>
</dbReference>
<evidence type="ECO:0000259" key="14">
    <source>
        <dbReference type="Pfam" id="PF00745"/>
    </source>
</evidence>
<evidence type="ECO:0000259" key="15">
    <source>
        <dbReference type="Pfam" id="PF01488"/>
    </source>
</evidence>
<keyword evidence="18" id="KW-1185">Reference proteome</keyword>
<dbReference type="Pfam" id="PF01488">
    <property type="entry name" value="Shikimate_DH"/>
    <property type="match status" value="1"/>
</dbReference>
<feature type="active site" description="Nucleophile" evidence="8 9">
    <location>
        <position position="46"/>
    </location>
</feature>
<evidence type="ECO:0000256" key="9">
    <source>
        <dbReference type="PIRSR" id="PIRSR000445-1"/>
    </source>
</evidence>
<name>A0A1I0X2S5_9CLOT</name>
<feature type="domain" description="Quinate/shikimate 5-dehydrogenase/glutamyl-tRNA reductase" evidence="15">
    <location>
        <begin position="170"/>
        <end position="285"/>
    </location>
</feature>
<feature type="binding site" evidence="8 10">
    <location>
        <position position="112"/>
    </location>
    <ligand>
        <name>substrate</name>
    </ligand>
</feature>
<dbReference type="GO" id="GO:0019353">
    <property type="term" value="P:protoporphyrinogen IX biosynthetic process from glutamate"/>
    <property type="evidence" value="ECO:0007669"/>
    <property type="project" value="TreeGrafter"/>
</dbReference>
<dbReference type="Gene3D" id="3.30.460.30">
    <property type="entry name" value="Glutamyl-tRNA reductase, N-terminal domain"/>
    <property type="match status" value="1"/>
</dbReference>
<dbReference type="PANTHER" id="PTHR43013">
    <property type="entry name" value="GLUTAMYL-TRNA REDUCTASE"/>
    <property type="match status" value="1"/>
</dbReference>
<keyword evidence="5 8" id="KW-0560">Oxidoreductase</keyword>
<sequence>MIQLVGISKNISLDIRENFSIRQNDYERKIKGLLEFFEEAVIISTCNRTEIYFTNNEINNCTLNKVFAALEWDLDLKKHVFHIGGKRAKEHIVELASGFHSKILGEDQILGQIKNAYEESIKVNTKRGPLQRIFQVAITCGKEFRTLAKLYEIPVSSASISVNQALSKGAKRFMVIGYGDVGSLATKYILSHNIDKLYIVVRNSLKVHDFEDKRVEVVPFEEKNKKLNDVECIISCTSAPHTVIRIDDIDKDYNCLIFDLAIPRDVDDTIAHYQGIDLYNIDDLTLLDDENKKMRKKRMDEYKWVIDKHLEEFEVWKSVKELSPTIQKLKKCGHNVSEDRIISFNNKSTEENYKQIGEKMIKSTADYFINRAIDVLKEEKLTGDIGQCERILEKVFLNFQQS</sequence>
<dbReference type="PIRSF" id="PIRSF000445">
    <property type="entry name" value="4pyrrol_synth_GluRdtase"/>
    <property type="match status" value="1"/>
</dbReference>
<evidence type="ECO:0000256" key="3">
    <source>
        <dbReference type="ARBA" id="ARBA00012970"/>
    </source>
</evidence>
<keyword evidence="4 8" id="KW-0521">NADP</keyword>
<comment type="subunit">
    <text evidence="8">Homodimer.</text>
</comment>
<evidence type="ECO:0000259" key="16">
    <source>
        <dbReference type="Pfam" id="PF05201"/>
    </source>
</evidence>
<dbReference type="InterPro" id="IPR006151">
    <property type="entry name" value="Shikm_DH/Glu-tRNA_Rdtase"/>
</dbReference>
<comment type="function">
    <text evidence="8">Catalyzes the NADPH-dependent reduction of glutamyl-tRNA(Glu) to glutamate 1-semialdehyde (GSA).</text>
</comment>
<dbReference type="EC" id="1.2.1.70" evidence="3 8"/>
<dbReference type="InterPro" id="IPR000343">
    <property type="entry name" value="4pyrrol_synth_GluRdtase"/>
</dbReference>
<evidence type="ECO:0000256" key="5">
    <source>
        <dbReference type="ARBA" id="ARBA00023002"/>
    </source>
</evidence>
<dbReference type="InterPro" id="IPR015895">
    <property type="entry name" value="4pyrrol_synth_GluRdtase_N"/>
</dbReference>
<dbReference type="PANTHER" id="PTHR43013:SF1">
    <property type="entry name" value="GLUTAMYL-TRNA REDUCTASE"/>
    <property type="match status" value="1"/>
</dbReference>
<evidence type="ECO:0000256" key="1">
    <source>
        <dbReference type="ARBA" id="ARBA00005059"/>
    </source>
</evidence>
<dbReference type="InterPro" id="IPR018214">
    <property type="entry name" value="GluRdtase_CS"/>
</dbReference>
<evidence type="ECO:0000256" key="11">
    <source>
        <dbReference type="PIRSR" id="PIRSR000445-3"/>
    </source>
</evidence>
<dbReference type="UniPathway" id="UPA00251">
    <property type="reaction ID" value="UER00316"/>
</dbReference>
<feature type="binding site" evidence="8 10">
    <location>
        <begin position="45"/>
        <end position="48"/>
    </location>
    <ligand>
        <name>substrate</name>
    </ligand>
</feature>
<evidence type="ECO:0000256" key="2">
    <source>
        <dbReference type="ARBA" id="ARBA00005916"/>
    </source>
</evidence>
<dbReference type="InterPro" id="IPR036291">
    <property type="entry name" value="NAD(P)-bd_dom_sf"/>
</dbReference>
<evidence type="ECO:0000313" key="18">
    <source>
        <dbReference type="Proteomes" id="UP000198619"/>
    </source>
</evidence>
<evidence type="ECO:0000256" key="6">
    <source>
        <dbReference type="ARBA" id="ARBA00023244"/>
    </source>
</evidence>
<dbReference type="GO" id="GO:0050661">
    <property type="term" value="F:NADP binding"/>
    <property type="evidence" value="ECO:0007669"/>
    <property type="project" value="InterPro"/>
</dbReference>
<dbReference type="SUPFAM" id="SSF69742">
    <property type="entry name" value="Glutamyl tRNA-reductase catalytic, N-terminal domain"/>
    <property type="match status" value="1"/>
</dbReference>
<dbReference type="Pfam" id="PF05201">
    <property type="entry name" value="GlutR_N"/>
    <property type="match status" value="1"/>
</dbReference>
<dbReference type="PROSITE" id="PS00747">
    <property type="entry name" value="GLUTR"/>
    <property type="match status" value="1"/>
</dbReference>
<accession>A0A1I0X2S5</accession>
<organism evidence="17 18">
    <name type="scientific">Clostridium frigidicarnis</name>
    <dbReference type="NCBI Taxonomy" id="84698"/>
    <lineage>
        <taxon>Bacteria</taxon>
        <taxon>Bacillati</taxon>
        <taxon>Bacillota</taxon>
        <taxon>Clostridia</taxon>
        <taxon>Eubacteriales</taxon>
        <taxon>Clostridiaceae</taxon>
        <taxon>Clostridium</taxon>
    </lineage>
</organism>
<dbReference type="Gene3D" id="3.40.50.720">
    <property type="entry name" value="NAD(P)-binding Rossmann-like Domain"/>
    <property type="match status" value="1"/>
</dbReference>
<comment type="pathway">
    <text evidence="1 8 13">Porphyrin-containing compound metabolism; protoporphyrin-IX biosynthesis; 5-aminolevulinate from L-glutamyl-tRNA(Glu): step 1/2.</text>
</comment>
<dbReference type="HAMAP" id="MF_00087">
    <property type="entry name" value="Glu_tRNA_reductase"/>
    <property type="match status" value="1"/>
</dbReference>
<evidence type="ECO:0000256" key="4">
    <source>
        <dbReference type="ARBA" id="ARBA00022857"/>
    </source>
</evidence>
<comment type="similarity">
    <text evidence="2 8 13">Belongs to the glutamyl-tRNA reductase family.</text>
</comment>
<comment type="miscellaneous">
    <text evidence="8">During catalysis, the active site Cys acts as a nucleophile attacking the alpha-carbonyl group of tRNA-bound glutamate with the formation of a thioester intermediate between enzyme and glutamate, and the concomitant release of tRNA(Glu). The thioester intermediate is finally reduced by direct hydride transfer from NADPH, to form the product GSA.</text>
</comment>
<dbReference type="InterPro" id="IPR036343">
    <property type="entry name" value="GluRdtase_N_sf"/>
</dbReference>
<evidence type="ECO:0000256" key="10">
    <source>
        <dbReference type="PIRSR" id="PIRSR000445-2"/>
    </source>
</evidence>
<feature type="domain" description="Glutamyl-tRNA reductase N-terminal" evidence="16">
    <location>
        <begin position="9"/>
        <end position="146"/>
    </location>
</feature>
<evidence type="ECO:0000256" key="8">
    <source>
        <dbReference type="HAMAP-Rule" id="MF_00087"/>
    </source>
</evidence>
<feature type="domain" description="Tetrapyrrole biosynthesis glutamyl-tRNA reductase dimerisation" evidence="14">
    <location>
        <begin position="305"/>
        <end position="396"/>
    </location>
</feature>
<dbReference type="Pfam" id="PF00745">
    <property type="entry name" value="GlutR_dimer"/>
    <property type="match status" value="1"/>
</dbReference>
<feature type="binding site" evidence="8 10">
    <location>
        <begin position="106"/>
        <end position="108"/>
    </location>
    <ligand>
        <name>substrate</name>
    </ligand>
</feature>
<feature type="site" description="Important for activity" evidence="8 12">
    <location>
        <position position="91"/>
    </location>
</feature>
<dbReference type="SUPFAM" id="SSF51735">
    <property type="entry name" value="NAD(P)-binding Rossmann-fold domains"/>
    <property type="match status" value="1"/>
</dbReference>
<protein>
    <recommendedName>
        <fullName evidence="3 8">Glutamyl-tRNA reductase</fullName>
        <shortName evidence="8">GluTR</shortName>
        <ecNumber evidence="3 8">1.2.1.70</ecNumber>
    </recommendedName>
</protein>
<comment type="catalytic activity">
    <reaction evidence="7 8 13">
        <text>(S)-4-amino-5-oxopentanoate + tRNA(Glu) + NADP(+) = L-glutamyl-tRNA(Glu) + NADPH + H(+)</text>
        <dbReference type="Rhea" id="RHEA:12344"/>
        <dbReference type="Rhea" id="RHEA-COMP:9663"/>
        <dbReference type="Rhea" id="RHEA-COMP:9680"/>
        <dbReference type="ChEBI" id="CHEBI:15378"/>
        <dbReference type="ChEBI" id="CHEBI:57501"/>
        <dbReference type="ChEBI" id="CHEBI:57783"/>
        <dbReference type="ChEBI" id="CHEBI:58349"/>
        <dbReference type="ChEBI" id="CHEBI:78442"/>
        <dbReference type="ChEBI" id="CHEBI:78520"/>
        <dbReference type="EC" id="1.2.1.70"/>
    </reaction>
</comment>
<dbReference type="GO" id="GO:0008883">
    <property type="term" value="F:glutamyl-tRNA reductase activity"/>
    <property type="evidence" value="ECO:0007669"/>
    <property type="project" value="UniProtKB-UniRule"/>
</dbReference>
<proteinExistence type="inferred from homology"/>
<dbReference type="AlphaFoldDB" id="A0A1I0X2S5"/>
<reference evidence="17 18" key="1">
    <citation type="submission" date="2016-10" db="EMBL/GenBank/DDBJ databases">
        <authorList>
            <person name="de Groot N.N."/>
        </authorList>
    </citation>
    <scope>NUCLEOTIDE SEQUENCE [LARGE SCALE GENOMIC DNA]</scope>
    <source>
        <strain evidence="17 18">DSM 12271</strain>
    </source>
</reference>
<keyword evidence="6 8" id="KW-0627">Porphyrin biosynthesis</keyword>
<comment type="domain">
    <text evidence="8">Possesses an unusual extended V-shaped dimeric structure with each monomer consisting of three distinct domains arranged along a curved 'spinal' alpha-helix. The N-terminal catalytic domain specifically recognizes the glutamate moiety of the substrate. The second domain is the NADPH-binding domain, and the third C-terminal domain is responsible for dimerization.</text>
</comment>
<dbReference type="InterPro" id="IPR015896">
    <property type="entry name" value="4pyrrol_synth_GluRdtase_dimer"/>
</dbReference>
<gene>
    <name evidence="8" type="primary">hemA</name>
    <name evidence="17" type="ORF">SAMN04488528_100710</name>
</gene>
<feature type="binding site" evidence="8 10">
    <location>
        <position position="101"/>
    </location>
    <ligand>
        <name>substrate</name>
    </ligand>
</feature>
<dbReference type="NCBIfam" id="TIGR01035">
    <property type="entry name" value="hemA"/>
    <property type="match status" value="1"/>
</dbReference>
<evidence type="ECO:0000313" key="17">
    <source>
        <dbReference type="EMBL" id="SFA94967.1"/>
    </source>
</evidence>
<evidence type="ECO:0000256" key="7">
    <source>
        <dbReference type="ARBA" id="ARBA00047464"/>
    </source>
</evidence>
<feature type="binding site" evidence="8 11">
    <location>
        <begin position="177"/>
        <end position="182"/>
    </location>
    <ligand>
        <name>NADP(+)</name>
        <dbReference type="ChEBI" id="CHEBI:58349"/>
    </ligand>
</feature>
<evidence type="ECO:0000256" key="12">
    <source>
        <dbReference type="PIRSR" id="PIRSR000445-4"/>
    </source>
</evidence>
<dbReference type="EMBL" id="FOKI01000007">
    <property type="protein sequence ID" value="SFA94967.1"/>
    <property type="molecule type" value="Genomic_DNA"/>
</dbReference>